<dbReference type="KEGG" id="piv:NCTC13079_01131"/>
<protein>
    <submittedName>
        <fullName evidence="2">Uncharacterized protein</fullName>
    </submittedName>
</protein>
<keyword evidence="1" id="KW-0472">Membrane</keyword>
<dbReference type="AlphaFoldDB" id="A0A448V279"/>
<accession>A0A448V279</accession>
<organism evidence="2 3">
    <name type="scientific">Aedoeadaptatus ivorii</name>
    <dbReference type="NCBI Taxonomy" id="54006"/>
    <lineage>
        <taxon>Bacteria</taxon>
        <taxon>Bacillati</taxon>
        <taxon>Bacillota</taxon>
        <taxon>Tissierellia</taxon>
        <taxon>Tissierellales</taxon>
        <taxon>Peptoniphilaceae</taxon>
        <taxon>Aedoeadaptatus</taxon>
    </lineage>
</organism>
<feature type="transmembrane region" description="Helical" evidence="1">
    <location>
        <begin position="6"/>
        <end position="25"/>
    </location>
</feature>
<dbReference type="EMBL" id="LR134523">
    <property type="protein sequence ID" value="VEJ35942.1"/>
    <property type="molecule type" value="Genomic_DNA"/>
</dbReference>
<evidence type="ECO:0000313" key="2">
    <source>
        <dbReference type="EMBL" id="VEJ35942.1"/>
    </source>
</evidence>
<keyword evidence="1" id="KW-1133">Transmembrane helix</keyword>
<name>A0A448V279_9FIRM</name>
<gene>
    <name evidence="2" type="ORF">NCTC13079_01131</name>
</gene>
<reference evidence="2 3" key="1">
    <citation type="submission" date="2018-12" db="EMBL/GenBank/DDBJ databases">
        <authorList>
            <consortium name="Pathogen Informatics"/>
        </authorList>
    </citation>
    <scope>NUCLEOTIDE SEQUENCE [LARGE SCALE GENOMIC DNA]</scope>
    <source>
        <strain evidence="2 3">NCTC13079</strain>
    </source>
</reference>
<keyword evidence="3" id="KW-1185">Reference proteome</keyword>
<evidence type="ECO:0000256" key="1">
    <source>
        <dbReference type="SAM" id="Phobius"/>
    </source>
</evidence>
<dbReference type="Proteomes" id="UP000269544">
    <property type="component" value="Chromosome"/>
</dbReference>
<keyword evidence="1" id="KW-0812">Transmembrane</keyword>
<sequence length="43" mass="4697">MGDAQEGFVFGISFAEVAVMLGAILPTEIALRQRFDEDGKPRN</sequence>
<evidence type="ECO:0000313" key="3">
    <source>
        <dbReference type="Proteomes" id="UP000269544"/>
    </source>
</evidence>
<proteinExistence type="predicted"/>